<evidence type="ECO:0000313" key="2">
    <source>
        <dbReference type="EMBL" id="PRY56057.1"/>
    </source>
</evidence>
<dbReference type="EMBL" id="PVTI01000020">
    <property type="protein sequence ID" value="PRY56057.1"/>
    <property type="molecule type" value="Genomic_DNA"/>
</dbReference>
<organism evidence="2 3">
    <name type="scientific">Knoellia remsis</name>
    <dbReference type="NCBI Taxonomy" id="407159"/>
    <lineage>
        <taxon>Bacteria</taxon>
        <taxon>Bacillati</taxon>
        <taxon>Actinomycetota</taxon>
        <taxon>Actinomycetes</taxon>
        <taxon>Micrococcales</taxon>
        <taxon>Intrasporangiaceae</taxon>
        <taxon>Knoellia</taxon>
    </lineage>
</organism>
<evidence type="ECO:0000256" key="1">
    <source>
        <dbReference type="SAM" id="SignalP"/>
    </source>
</evidence>
<evidence type="ECO:0000313" key="3">
    <source>
        <dbReference type="Proteomes" id="UP000237822"/>
    </source>
</evidence>
<dbReference type="AlphaFoldDB" id="A0A2T0UE13"/>
<dbReference type="Proteomes" id="UP000237822">
    <property type="component" value="Unassembled WGS sequence"/>
</dbReference>
<dbReference type="RefSeq" id="WP_106298179.1">
    <property type="nucleotide sequence ID" value="NZ_PVTI01000020.1"/>
</dbReference>
<dbReference type="OrthoDB" id="5718261at2"/>
<dbReference type="NCBIfam" id="NF038114">
    <property type="entry name" value="rightmost"/>
    <property type="match status" value="1"/>
</dbReference>
<evidence type="ECO:0008006" key="4">
    <source>
        <dbReference type="Google" id="ProtNLM"/>
    </source>
</evidence>
<protein>
    <recommendedName>
        <fullName evidence="4">Ig-like domain-containing protein</fullName>
    </recommendedName>
</protein>
<keyword evidence="1" id="KW-0732">Signal</keyword>
<reference evidence="2 3" key="1">
    <citation type="submission" date="2018-03" db="EMBL/GenBank/DDBJ databases">
        <title>Genomic Encyclopedia of Archaeal and Bacterial Type Strains, Phase II (KMG-II): from individual species to whole genera.</title>
        <authorList>
            <person name="Goeker M."/>
        </authorList>
    </citation>
    <scope>NUCLEOTIDE SEQUENCE [LARGE SCALE GENOMIC DNA]</scope>
    <source>
        <strain evidence="2 3">ATCC BAA-1496</strain>
    </source>
</reference>
<name>A0A2T0UE13_9MICO</name>
<sequence>MSRSFGLRPFAATVLSATVVVASAGLATADGIVVDGDALTPTTSESSISFGTVPCGTTVTRTASVAIARSGNYTNNNSYKAGSTAQVTAAVASGSASGLSTSDSAQAITIPSTWSTASNGTETAAVDVTVTLTSSTAGAGTGSVTFSAKGVNSSGGSLTKEATLNASWTTGPCSLPTTTTVSCPDSPTTFTGAALEPCTAMATAGDGWSTSLPVTYSGNLNAGTATATARWTGDAKHLASSGSATFQIAKAPSTVSVSCPSSVTYTGSAQTPCTAGVTGAGDLAQDLEVAYADNTTAGTATATAAYAGDANHTASTGSATFAIGKASSSVSLTCPTDVTFDGEAHPCTGTVSGAGGLTAKPSLTYSPDDVSAGTVTATGTWGGDANHDGSSATGTYTIGKAGSQVTITCADAPQVYTGAALDACSARVTGPGGLDEVVPVAYDDNVNAGTVAVSAAYEGDSNHEGSTATASFVIAKAPSTVAISCDDVTYTGSAQNPCAAKVTGVGNLSEDVAVTYADNTNAGTATATAVYAGDRNHEGSTGVATFAIARATSSVTITCDAVTYTGSAQKPCTAIVSGAGVVDESVNPELTYANNVNAGTGSVQAVWAGDANHTGSTSELVTFAIAKAPATAKVTCQDIVFNGTEQRPCTGTVTGAGGLELTIPGSQLSITNNTNAGTGGARLLWDGDANHLAADSGDVTFTIAKAPSSVTVTCPTAVDFTGSALTPCTATATGVGMDPVTVTDLTYANNTKAGTATVTATWAGDANHVGSTGTGSFTINPWNLKGFYQPVDMGAGVLNTVKGGSTVPLKFEAFVGATEITTTSQLGATFTAAKITCATGLAEDAVEVVTTGGTSLRYADGQFIQNWQTPKAAGSCYKVTVTAADGSAISASFKLK</sequence>
<comment type="caution">
    <text evidence="2">The sequence shown here is derived from an EMBL/GenBank/DDBJ whole genome shotgun (WGS) entry which is preliminary data.</text>
</comment>
<feature type="signal peptide" evidence="1">
    <location>
        <begin position="1"/>
        <end position="29"/>
    </location>
</feature>
<feature type="chain" id="PRO_5015783569" description="Ig-like domain-containing protein" evidence="1">
    <location>
        <begin position="30"/>
        <end position="896"/>
    </location>
</feature>
<accession>A0A2T0UE13</accession>
<gene>
    <name evidence="2" type="ORF">BCF74_1204</name>
</gene>
<keyword evidence="3" id="KW-1185">Reference proteome</keyword>
<proteinExistence type="predicted"/>